<feature type="domain" description="DUF4468" evidence="2">
    <location>
        <begin position="53"/>
        <end position="139"/>
    </location>
</feature>
<gene>
    <name evidence="3" type="ORF">BN8_05197</name>
</gene>
<organism evidence="3 4">
    <name type="scientific">Fibrisoma limi BUZ 3</name>
    <dbReference type="NCBI Taxonomy" id="1185876"/>
    <lineage>
        <taxon>Bacteria</taxon>
        <taxon>Pseudomonadati</taxon>
        <taxon>Bacteroidota</taxon>
        <taxon>Cytophagia</taxon>
        <taxon>Cytophagales</taxon>
        <taxon>Spirosomataceae</taxon>
        <taxon>Fibrisoma</taxon>
    </lineage>
</organism>
<accession>I2GPS1</accession>
<keyword evidence="1" id="KW-0812">Transmembrane</keyword>
<evidence type="ECO:0000259" key="2">
    <source>
        <dbReference type="Pfam" id="PF14730"/>
    </source>
</evidence>
<evidence type="ECO:0000313" key="4">
    <source>
        <dbReference type="Proteomes" id="UP000009309"/>
    </source>
</evidence>
<sequence length="195" mass="21774">MKTQFYFYRLLPICISISMILVSSCGRYIPTEIENGKLLGIVPVQYSKGAYIEVRAVPNTSRGEVFRQARRWAAFNIGDPKLALSLSDNVTGDLITTGSLLPTQITTKRSVILVPGIDYAATIECYDNQYRVTLTNFRMNGQVGPHPLEMRHTSVTIKKQKEQLKLLDKRAKGILADLAEFIAGEVHPVSTVSER</sequence>
<reference evidence="3 4" key="1">
    <citation type="journal article" date="2012" name="J. Bacteriol.">
        <title>Genome Sequence of the Filamentous Bacterium Fibrisoma limi BUZ 3T.</title>
        <authorList>
            <person name="Filippini M."/>
            <person name="Qi W."/>
            <person name="Jaenicke S."/>
            <person name="Goesmann A."/>
            <person name="Smits T.H."/>
            <person name="Bagheri H.C."/>
        </authorList>
    </citation>
    <scope>NUCLEOTIDE SEQUENCE [LARGE SCALE GENOMIC DNA]</scope>
    <source>
        <strain evidence="4">BUZ 3T</strain>
    </source>
</reference>
<evidence type="ECO:0000256" key="1">
    <source>
        <dbReference type="SAM" id="Phobius"/>
    </source>
</evidence>
<name>I2GPS1_9BACT</name>
<dbReference type="EMBL" id="CAIT01000009">
    <property type="protein sequence ID" value="CCH55899.1"/>
    <property type="molecule type" value="Genomic_DNA"/>
</dbReference>
<dbReference type="OrthoDB" id="952829at2"/>
<dbReference type="Gene3D" id="3.30.530.80">
    <property type="match status" value="1"/>
</dbReference>
<keyword evidence="1" id="KW-0472">Membrane</keyword>
<protein>
    <recommendedName>
        <fullName evidence="2">DUF4468 domain-containing protein</fullName>
    </recommendedName>
</protein>
<dbReference type="Proteomes" id="UP000009309">
    <property type="component" value="Unassembled WGS sequence"/>
</dbReference>
<proteinExistence type="predicted"/>
<dbReference type="PROSITE" id="PS51257">
    <property type="entry name" value="PROKAR_LIPOPROTEIN"/>
    <property type="match status" value="1"/>
</dbReference>
<dbReference type="Pfam" id="PF14730">
    <property type="entry name" value="DUF4468"/>
    <property type="match status" value="1"/>
</dbReference>
<feature type="transmembrane region" description="Helical" evidence="1">
    <location>
        <begin position="6"/>
        <end position="29"/>
    </location>
</feature>
<keyword evidence="1" id="KW-1133">Transmembrane helix</keyword>
<dbReference type="InterPro" id="IPR027823">
    <property type="entry name" value="DUF4468"/>
</dbReference>
<evidence type="ECO:0000313" key="3">
    <source>
        <dbReference type="EMBL" id="CCH55899.1"/>
    </source>
</evidence>
<comment type="caution">
    <text evidence="3">The sequence shown here is derived from an EMBL/GenBank/DDBJ whole genome shotgun (WGS) entry which is preliminary data.</text>
</comment>
<dbReference type="RefSeq" id="WP_009284464.1">
    <property type="nucleotide sequence ID" value="NZ_CAIT01000009.1"/>
</dbReference>
<keyword evidence="4" id="KW-1185">Reference proteome</keyword>
<dbReference type="AlphaFoldDB" id="I2GPS1"/>